<dbReference type="AlphaFoldDB" id="A0A3M7PS46"/>
<reference evidence="1 2" key="1">
    <citation type="journal article" date="2018" name="Sci. Rep.">
        <title>Genomic signatures of local adaptation to the degree of environmental predictability in rotifers.</title>
        <authorList>
            <person name="Franch-Gras L."/>
            <person name="Hahn C."/>
            <person name="Garcia-Roger E.M."/>
            <person name="Carmona M.J."/>
            <person name="Serra M."/>
            <person name="Gomez A."/>
        </authorList>
    </citation>
    <scope>NUCLEOTIDE SEQUENCE [LARGE SCALE GENOMIC DNA]</scope>
    <source>
        <strain evidence="1">HYR1</strain>
    </source>
</reference>
<organism evidence="1 2">
    <name type="scientific">Brachionus plicatilis</name>
    <name type="common">Marine rotifer</name>
    <name type="synonym">Brachionus muelleri</name>
    <dbReference type="NCBI Taxonomy" id="10195"/>
    <lineage>
        <taxon>Eukaryota</taxon>
        <taxon>Metazoa</taxon>
        <taxon>Spiralia</taxon>
        <taxon>Gnathifera</taxon>
        <taxon>Rotifera</taxon>
        <taxon>Eurotatoria</taxon>
        <taxon>Monogononta</taxon>
        <taxon>Pseudotrocha</taxon>
        <taxon>Ploima</taxon>
        <taxon>Brachionidae</taxon>
        <taxon>Brachionus</taxon>
    </lineage>
</organism>
<evidence type="ECO:0000313" key="2">
    <source>
        <dbReference type="Proteomes" id="UP000276133"/>
    </source>
</evidence>
<keyword evidence="2" id="KW-1185">Reference proteome</keyword>
<accession>A0A3M7PS46</accession>
<name>A0A3M7PS46_BRAPC</name>
<protein>
    <submittedName>
        <fullName evidence="1">Uncharacterized protein</fullName>
    </submittedName>
</protein>
<dbReference type="EMBL" id="REGN01009307">
    <property type="protein sequence ID" value="RNA01478.1"/>
    <property type="molecule type" value="Genomic_DNA"/>
</dbReference>
<dbReference type="Proteomes" id="UP000276133">
    <property type="component" value="Unassembled WGS sequence"/>
</dbReference>
<proteinExistence type="predicted"/>
<evidence type="ECO:0000313" key="1">
    <source>
        <dbReference type="EMBL" id="RNA01478.1"/>
    </source>
</evidence>
<comment type="caution">
    <text evidence="1">The sequence shown here is derived from an EMBL/GenBank/DDBJ whole genome shotgun (WGS) entry which is preliminary data.</text>
</comment>
<gene>
    <name evidence="1" type="ORF">BpHYR1_011005</name>
</gene>
<sequence>MRSDTTNKSHLTLMGNLMDGISSSCLAWSSSLTSLTSKLLGRQVLLFGEYPVGLHFLDSLEDVSERAVDARVKYPHFAIVFDCVLTIGVARVKVGVNSEVVQAVVDFALTSKKLLVVGLVHFGAHYADFFLRVVQQQPQGLQADGAARFFSILAQQHNFGP</sequence>